<keyword evidence="2" id="KW-1185">Reference proteome</keyword>
<evidence type="ECO:0000313" key="2">
    <source>
        <dbReference type="Proteomes" id="UP000805841"/>
    </source>
</evidence>
<keyword evidence="1" id="KW-0645">Protease</keyword>
<comment type="caution">
    <text evidence="1">The sequence shown here is derived from an EMBL/GenBank/DDBJ whole genome shotgun (WGS) entry which is preliminary data.</text>
</comment>
<protein>
    <submittedName>
        <fullName evidence="1">Clp protease</fullName>
    </submittedName>
</protein>
<dbReference type="EMBL" id="JAAOCA010000031">
    <property type="protein sequence ID" value="MBD1601199.1"/>
    <property type="molecule type" value="Genomic_DNA"/>
</dbReference>
<reference evidence="1 2" key="1">
    <citation type="journal article" date="2020" name="Insects">
        <title>Bacteria Belonging to Pseudomonas typographi sp. nov. from the Bark Beetle Ips typographus Have Genomic Potential to Aid in the Host Ecology.</title>
        <authorList>
            <person name="Peral-Aranega E."/>
            <person name="Saati-Santamaria Z."/>
            <person name="Kolarik M."/>
            <person name="Rivas R."/>
            <person name="Garcia-Fraile P."/>
        </authorList>
    </citation>
    <scope>NUCLEOTIDE SEQUENCE [LARGE SCALE GENOMIC DNA]</scope>
    <source>
        <strain evidence="1 2">CA3A</strain>
    </source>
</reference>
<dbReference type="GO" id="GO:0008233">
    <property type="term" value="F:peptidase activity"/>
    <property type="evidence" value="ECO:0007669"/>
    <property type="project" value="UniProtKB-KW"/>
</dbReference>
<dbReference type="InterPro" id="IPR023562">
    <property type="entry name" value="ClpP/TepA"/>
</dbReference>
<accession>A0ABR7Z703</accession>
<dbReference type="Pfam" id="PF00574">
    <property type="entry name" value="CLP_protease"/>
    <property type="match status" value="1"/>
</dbReference>
<dbReference type="InterPro" id="IPR029045">
    <property type="entry name" value="ClpP/crotonase-like_dom_sf"/>
</dbReference>
<dbReference type="Proteomes" id="UP000805841">
    <property type="component" value="Unassembled WGS sequence"/>
</dbReference>
<keyword evidence="1" id="KW-0378">Hydrolase</keyword>
<dbReference type="Gene3D" id="3.90.226.10">
    <property type="entry name" value="2-enoyl-CoA Hydratase, Chain A, domain 1"/>
    <property type="match status" value="1"/>
</dbReference>
<sequence>MTTHIVHFTGPINSATCGELIEHCTRAVRDGAHQLLVNIATMGGECSYGFAIYNFLTTLPIPVDTHNLGTVESMGNIIYLAGRHRTACRHSKFLFHPFHWTLNGAVDHARMAEYAMSLDHDLALYDRIVRERTLGAAEPLDIPTYLRAAPRILEPEEGLRCGLVHAVEELALPVDSISHGVHL</sequence>
<gene>
    <name evidence="1" type="ORF">HAQ05_21195</name>
</gene>
<dbReference type="GO" id="GO:0006508">
    <property type="term" value="P:proteolysis"/>
    <property type="evidence" value="ECO:0007669"/>
    <property type="project" value="UniProtKB-KW"/>
</dbReference>
<dbReference type="SUPFAM" id="SSF52096">
    <property type="entry name" value="ClpP/crotonase"/>
    <property type="match status" value="1"/>
</dbReference>
<name>A0ABR7Z703_9PSED</name>
<proteinExistence type="predicted"/>
<organism evidence="1 2">
    <name type="scientific">Pseudomonas typographi</name>
    <dbReference type="NCBI Taxonomy" id="2715964"/>
    <lineage>
        <taxon>Bacteria</taxon>
        <taxon>Pseudomonadati</taxon>
        <taxon>Pseudomonadota</taxon>
        <taxon>Gammaproteobacteria</taxon>
        <taxon>Pseudomonadales</taxon>
        <taxon>Pseudomonadaceae</taxon>
        <taxon>Pseudomonas</taxon>
    </lineage>
</organism>
<dbReference type="RefSeq" id="WP_190424222.1">
    <property type="nucleotide sequence ID" value="NZ_JAAOCA010000031.1"/>
</dbReference>
<evidence type="ECO:0000313" key="1">
    <source>
        <dbReference type="EMBL" id="MBD1601199.1"/>
    </source>
</evidence>